<dbReference type="EMBL" id="NBNE01000100">
    <property type="protein sequence ID" value="OWZ22908.1"/>
    <property type="molecule type" value="Genomic_DNA"/>
</dbReference>
<evidence type="ECO:0000259" key="2">
    <source>
        <dbReference type="PROSITE" id="PS50106"/>
    </source>
</evidence>
<protein>
    <submittedName>
        <fullName evidence="3">Chromodomain protein</fullName>
    </submittedName>
</protein>
<evidence type="ECO:0000256" key="1">
    <source>
        <dbReference type="SAM" id="MobiDB-lite"/>
    </source>
</evidence>
<dbReference type="Pfam" id="PF17820">
    <property type="entry name" value="PDZ_6"/>
    <property type="match status" value="1"/>
</dbReference>
<feature type="domain" description="PDZ" evidence="2">
    <location>
        <begin position="80"/>
        <end position="145"/>
    </location>
</feature>
<evidence type="ECO:0000313" key="4">
    <source>
        <dbReference type="Proteomes" id="UP000198211"/>
    </source>
</evidence>
<dbReference type="PROSITE" id="PS50106">
    <property type="entry name" value="PDZ"/>
    <property type="match status" value="1"/>
</dbReference>
<feature type="region of interest" description="Disordered" evidence="1">
    <location>
        <begin position="1"/>
        <end position="35"/>
    </location>
</feature>
<sequence>MDWKSSKVDMSKVADPDPMEQTMANATRRKKEDEVEAEPDAAAIDMTKFEVTYQCLPEVGEVSEEEEVTELTSRQMQYLDVLLQTDERGLGLCVGVQAQENGGQVVMVQGFRRLSEDDVAPAEACGKIRVGDILQAVDGEQVASLQQLHEKLKGRLGRRRKFVLLRFLRPLVKNDDSEAVCERNSREIENSNTNWSEIDELLHGNSQVATLIRQLATRNQVLQEQLIASRLKQEEQNIQLDQLHALYAKTQAEGLPLFSLSKSIRPFSRKASAAQVVDGLEKLIPTKVQTEVIEAVNVEYSRLRQEFQLQLLLDKRELERKYAEKAQSLEEAMSKKMEMLEVGFQQTLKHFVDDHHYCCDCRSVKMEPNDGILLDDYDFSDQCGKTTNSAKLVETKMNTRAGHTLRQILELLEKYEEVKHTRAATLQNINSKLVQ</sequence>
<dbReference type="AlphaFoldDB" id="A0A225X0Y3"/>
<name>A0A225X0Y3_9STRA</name>
<dbReference type="SUPFAM" id="SSF50156">
    <property type="entry name" value="PDZ domain-like"/>
    <property type="match status" value="1"/>
</dbReference>
<proteinExistence type="predicted"/>
<dbReference type="Gene3D" id="2.30.42.10">
    <property type="match status" value="1"/>
</dbReference>
<comment type="caution">
    <text evidence="3">The sequence shown here is derived from an EMBL/GenBank/DDBJ whole genome shotgun (WGS) entry which is preliminary data.</text>
</comment>
<dbReference type="Proteomes" id="UP000198211">
    <property type="component" value="Unassembled WGS sequence"/>
</dbReference>
<organism evidence="3 4">
    <name type="scientific">Phytophthora megakarya</name>
    <dbReference type="NCBI Taxonomy" id="4795"/>
    <lineage>
        <taxon>Eukaryota</taxon>
        <taxon>Sar</taxon>
        <taxon>Stramenopiles</taxon>
        <taxon>Oomycota</taxon>
        <taxon>Peronosporomycetes</taxon>
        <taxon>Peronosporales</taxon>
        <taxon>Peronosporaceae</taxon>
        <taxon>Phytophthora</taxon>
    </lineage>
</organism>
<accession>A0A225X0Y3</accession>
<dbReference type="InterPro" id="IPR036034">
    <property type="entry name" value="PDZ_sf"/>
</dbReference>
<dbReference type="InterPro" id="IPR001478">
    <property type="entry name" value="PDZ"/>
</dbReference>
<gene>
    <name evidence="3" type="ORF">PHMEG_0002307</name>
</gene>
<dbReference type="OrthoDB" id="70253at2759"/>
<evidence type="ECO:0000313" key="3">
    <source>
        <dbReference type="EMBL" id="OWZ22908.1"/>
    </source>
</evidence>
<reference evidence="4" key="1">
    <citation type="submission" date="2017-03" db="EMBL/GenBank/DDBJ databases">
        <title>Phytopthora megakarya and P. palmivora, two closely related causual agents of cacao black pod achieved similar genome size and gene model numbers by different mechanisms.</title>
        <authorList>
            <person name="Ali S."/>
            <person name="Shao J."/>
            <person name="Larry D.J."/>
            <person name="Kronmiller B."/>
            <person name="Shen D."/>
            <person name="Strem M.D."/>
            <person name="Melnick R.L."/>
            <person name="Guiltinan M.J."/>
            <person name="Tyler B.M."/>
            <person name="Meinhardt L.W."/>
            <person name="Bailey B.A."/>
        </authorList>
    </citation>
    <scope>NUCLEOTIDE SEQUENCE [LARGE SCALE GENOMIC DNA]</scope>
    <source>
        <strain evidence="4">zdho120</strain>
    </source>
</reference>
<dbReference type="InterPro" id="IPR041489">
    <property type="entry name" value="PDZ_6"/>
</dbReference>
<feature type="compositionally biased region" description="Basic and acidic residues" evidence="1">
    <location>
        <begin position="1"/>
        <end position="15"/>
    </location>
</feature>
<keyword evidence="4" id="KW-1185">Reference proteome</keyword>